<dbReference type="EMBL" id="DSVI01000027">
    <property type="protein sequence ID" value="HGT49199.1"/>
    <property type="molecule type" value="Genomic_DNA"/>
</dbReference>
<dbReference type="InterPro" id="IPR007837">
    <property type="entry name" value="DinB"/>
</dbReference>
<sequence length="166" mass="19083">MYHKTTDFISDWTYEYQSTLKVFNNLTDESLTKKIDENVRTAGRLAWHITTSIGEMAHRTGLTFNTVDSNSAIPSTVNEIVRVYKEASENLLFEIKENWNDETLLVEDDMYGEKWKRGTTLAVIVNHQIHHRAQLTVVMRLLGLKVPGIYGPAKEEWEQIGIPAQD</sequence>
<dbReference type="AlphaFoldDB" id="A0A832LJK2"/>
<feature type="binding site" evidence="3">
    <location>
        <position position="48"/>
    </location>
    <ligand>
        <name>a divalent metal cation</name>
        <dbReference type="ChEBI" id="CHEBI:60240"/>
    </ligand>
</feature>
<name>A0A832LJK2_9BACT</name>
<feature type="binding site" evidence="3">
    <location>
        <position position="127"/>
    </location>
    <ligand>
        <name>a divalent metal cation</name>
        <dbReference type="ChEBI" id="CHEBI:60240"/>
    </ligand>
</feature>
<organism evidence="4">
    <name type="scientific">Ignavibacterium album</name>
    <dbReference type="NCBI Taxonomy" id="591197"/>
    <lineage>
        <taxon>Bacteria</taxon>
        <taxon>Pseudomonadati</taxon>
        <taxon>Ignavibacteriota</taxon>
        <taxon>Ignavibacteria</taxon>
        <taxon>Ignavibacteriales</taxon>
        <taxon>Ignavibacteriaceae</taxon>
        <taxon>Ignavibacterium</taxon>
    </lineage>
</organism>
<proteinExistence type="inferred from homology"/>
<keyword evidence="2 3" id="KW-0479">Metal-binding</keyword>
<gene>
    <name evidence="4" type="ORF">ENS56_14270</name>
</gene>
<evidence type="ECO:0000313" key="4">
    <source>
        <dbReference type="EMBL" id="HGT49199.1"/>
    </source>
</evidence>
<evidence type="ECO:0000256" key="2">
    <source>
        <dbReference type="ARBA" id="ARBA00022723"/>
    </source>
</evidence>
<accession>A0A832LJK2</accession>
<evidence type="ECO:0000256" key="3">
    <source>
        <dbReference type="PIRSR" id="PIRSR607837-1"/>
    </source>
</evidence>
<dbReference type="Pfam" id="PF05163">
    <property type="entry name" value="DinB"/>
    <property type="match status" value="1"/>
</dbReference>
<comment type="caution">
    <text evidence="4">The sequence shown here is derived from an EMBL/GenBank/DDBJ whole genome shotgun (WGS) entry which is preliminary data.</text>
</comment>
<evidence type="ECO:0000256" key="1">
    <source>
        <dbReference type="ARBA" id="ARBA00008635"/>
    </source>
</evidence>
<dbReference type="Gene3D" id="1.20.120.450">
    <property type="entry name" value="dinb family like domain"/>
    <property type="match status" value="1"/>
</dbReference>
<dbReference type="SUPFAM" id="SSF109854">
    <property type="entry name" value="DinB/YfiT-like putative metalloenzymes"/>
    <property type="match status" value="1"/>
</dbReference>
<feature type="binding site" evidence="3">
    <location>
        <position position="131"/>
    </location>
    <ligand>
        <name>a divalent metal cation</name>
        <dbReference type="ChEBI" id="CHEBI:60240"/>
    </ligand>
</feature>
<reference evidence="4" key="1">
    <citation type="journal article" date="2020" name="mSystems">
        <title>Genome- and Community-Level Interaction Insights into Carbon Utilization and Element Cycling Functions of Hydrothermarchaeota in Hydrothermal Sediment.</title>
        <authorList>
            <person name="Zhou Z."/>
            <person name="Liu Y."/>
            <person name="Xu W."/>
            <person name="Pan J."/>
            <person name="Luo Z.H."/>
            <person name="Li M."/>
        </authorList>
    </citation>
    <scope>NUCLEOTIDE SEQUENCE [LARGE SCALE GENOMIC DNA]</scope>
    <source>
        <strain evidence="4">SpSt-500</strain>
    </source>
</reference>
<comment type="similarity">
    <text evidence="1">Belongs to the DinB family.</text>
</comment>
<dbReference type="InterPro" id="IPR034660">
    <property type="entry name" value="DinB/YfiT-like"/>
</dbReference>
<protein>
    <recommendedName>
        <fullName evidence="5">DinB family protein</fullName>
    </recommendedName>
</protein>
<dbReference type="GO" id="GO:0046872">
    <property type="term" value="F:metal ion binding"/>
    <property type="evidence" value="ECO:0007669"/>
    <property type="project" value="UniProtKB-KW"/>
</dbReference>
<evidence type="ECO:0008006" key="5">
    <source>
        <dbReference type="Google" id="ProtNLM"/>
    </source>
</evidence>